<dbReference type="Proteomes" id="UP000424966">
    <property type="component" value="Chromosome"/>
</dbReference>
<proteinExistence type="predicted"/>
<feature type="transmembrane region" description="Helical" evidence="1">
    <location>
        <begin position="31"/>
        <end position="52"/>
    </location>
</feature>
<keyword evidence="1" id="KW-1133">Transmembrane helix</keyword>
<accession>A0ABX6FEC8</accession>
<name>A0ABX6FEC8_YERIN</name>
<protein>
    <submittedName>
        <fullName evidence="2">Uncharacterized protein</fullName>
    </submittedName>
</protein>
<keyword evidence="1" id="KW-0812">Transmembrane</keyword>
<gene>
    <name evidence="2" type="ORF">FOC37_20680</name>
</gene>
<dbReference type="EMBL" id="CP046294">
    <property type="protein sequence ID" value="QGR72559.1"/>
    <property type="molecule type" value="Genomic_DNA"/>
</dbReference>
<dbReference type="RefSeq" id="WP_155484244.1">
    <property type="nucleotide sequence ID" value="NZ_CP046293.1"/>
</dbReference>
<keyword evidence="3" id="KW-1185">Reference proteome</keyword>
<reference evidence="2 3" key="1">
    <citation type="submission" date="2019-11" db="EMBL/GenBank/DDBJ databases">
        <title>FDA dAtabase for Regulatory Grade micrObial Sequences (FDA-ARGOS): Supporting development and validation of Infectious Disease Dx tests.</title>
        <authorList>
            <person name="Patel R."/>
            <person name="Rucinski S."/>
            <person name="Tallon L."/>
            <person name="Sadzewicz L."/>
            <person name="Vavikolanu K."/>
            <person name="Mehta A."/>
            <person name="Aluvathingal J."/>
            <person name="Nadendla S."/>
            <person name="Nandy P."/>
            <person name="Geyer C."/>
            <person name="Yan Y."/>
            <person name="Sichtig H."/>
        </authorList>
    </citation>
    <scope>NUCLEOTIDE SEQUENCE [LARGE SCALE GENOMIC DNA]</scope>
    <source>
        <strain evidence="2 3">FDAARGOS_729</strain>
    </source>
</reference>
<keyword evidence="1" id="KW-0472">Membrane</keyword>
<evidence type="ECO:0000313" key="2">
    <source>
        <dbReference type="EMBL" id="QGR72559.1"/>
    </source>
</evidence>
<sequence>MMLSSEPDNVVARPEMKPQGWKRGLRRVVNFFRLLMGNPLTAIGVAICITRYW</sequence>
<organism evidence="2 3">
    <name type="scientific">Yersinia intermedia</name>
    <dbReference type="NCBI Taxonomy" id="631"/>
    <lineage>
        <taxon>Bacteria</taxon>
        <taxon>Pseudomonadati</taxon>
        <taxon>Pseudomonadota</taxon>
        <taxon>Gammaproteobacteria</taxon>
        <taxon>Enterobacterales</taxon>
        <taxon>Yersiniaceae</taxon>
        <taxon>Yersinia</taxon>
    </lineage>
</organism>
<evidence type="ECO:0000313" key="3">
    <source>
        <dbReference type="Proteomes" id="UP000424966"/>
    </source>
</evidence>
<dbReference type="GeneID" id="58048733"/>
<evidence type="ECO:0000256" key="1">
    <source>
        <dbReference type="SAM" id="Phobius"/>
    </source>
</evidence>